<comment type="subcellular location">
    <subcellularLocation>
        <location evidence="1">Cell inner membrane</location>
    </subcellularLocation>
</comment>
<dbReference type="GO" id="GO:0005886">
    <property type="term" value="C:plasma membrane"/>
    <property type="evidence" value="ECO:0007669"/>
    <property type="project" value="UniProtKB-SubCell"/>
</dbReference>
<dbReference type="Pfam" id="PF01203">
    <property type="entry name" value="T2SSN"/>
    <property type="match status" value="1"/>
</dbReference>
<dbReference type="Proteomes" id="UP000198284">
    <property type="component" value="Unassembled WGS sequence"/>
</dbReference>
<dbReference type="InterPro" id="IPR022792">
    <property type="entry name" value="T2SS_protein-GspN"/>
</dbReference>
<gene>
    <name evidence="11" type="ORF">SAMN06265795_101410</name>
</gene>
<evidence type="ECO:0000256" key="3">
    <source>
        <dbReference type="ARBA" id="ARBA00021563"/>
    </source>
</evidence>
<evidence type="ECO:0000256" key="2">
    <source>
        <dbReference type="ARBA" id="ARBA00007208"/>
    </source>
</evidence>
<dbReference type="AlphaFoldDB" id="A0A239CGE2"/>
<evidence type="ECO:0000256" key="4">
    <source>
        <dbReference type="ARBA" id="ARBA00022448"/>
    </source>
</evidence>
<keyword evidence="6" id="KW-0997">Cell inner membrane</keyword>
<keyword evidence="8" id="KW-0653">Protein transport</keyword>
<evidence type="ECO:0000313" key="12">
    <source>
        <dbReference type="Proteomes" id="UP000198284"/>
    </source>
</evidence>
<name>A0A239CGE2_9BURK</name>
<reference evidence="11 12" key="1">
    <citation type="submission" date="2017-06" db="EMBL/GenBank/DDBJ databases">
        <authorList>
            <person name="Kim H.J."/>
            <person name="Triplett B.A."/>
        </authorList>
    </citation>
    <scope>NUCLEOTIDE SEQUENCE [LARGE SCALE GENOMIC DNA]</scope>
    <source>
        <strain evidence="11 12">U15</strain>
    </source>
</reference>
<evidence type="ECO:0000256" key="7">
    <source>
        <dbReference type="ARBA" id="ARBA00022692"/>
    </source>
</evidence>
<accession>A0A239CGE2</accession>
<keyword evidence="9" id="KW-0472">Membrane</keyword>
<keyword evidence="7" id="KW-0812">Transmembrane</keyword>
<evidence type="ECO:0000256" key="10">
    <source>
        <dbReference type="ARBA" id="ARBA00030772"/>
    </source>
</evidence>
<dbReference type="RefSeq" id="WP_089397614.1">
    <property type="nucleotide sequence ID" value="NZ_FZOT01000001.1"/>
</dbReference>
<protein>
    <recommendedName>
        <fullName evidence="3">Type II secretion system protein N</fullName>
    </recommendedName>
    <alternativeName>
        <fullName evidence="10">General secretion pathway protein N</fullName>
    </alternativeName>
</protein>
<dbReference type="EMBL" id="FZOT01000001">
    <property type="protein sequence ID" value="SNS18413.1"/>
    <property type="molecule type" value="Genomic_DNA"/>
</dbReference>
<proteinExistence type="inferred from homology"/>
<dbReference type="OrthoDB" id="8772682at2"/>
<keyword evidence="5" id="KW-1003">Cell membrane</keyword>
<dbReference type="GO" id="GO:0015628">
    <property type="term" value="P:protein secretion by the type II secretion system"/>
    <property type="evidence" value="ECO:0007669"/>
    <property type="project" value="InterPro"/>
</dbReference>
<keyword evidence="4" id="KW-0813">Transport</keyword>
<evidence type="ECO:0000256" key="8">
    <source>
        <dbReference type="ARBA" id="ARBA00022927"/>
    </source>
</evidence>
<evidence type="ECO:0000256" key="5">
    <source>
        <dbReference type="ARBA" id="ARBA00022475"/>
    </source>
</evidence>
<comment type="similarity">
    <text evidence="2">Belongs to the GSP N family.</text>
</comment>
<evidence type="ECO:0000313" key="11">
    <source>
        <dbReference type="EMBL" id="SNS18413.1"/>
    </source>
</evidence>
<sequence length="257" mass="27653">MRRLMLWLLAALVVVGLTVFVFLPAAWLAPLVEKQTGGRITLGDAQGSLWHGSAFIGGAPSGVDPVTPLLPGRFAWTLSPLVLVGQVDMRVENPAALSQPVRITGNWQQWDVSAAAVDLPAERLAGLGAPLNTIQPSGRMRLSWNALQVAREGQNASLVGSTTLEMNDMSSRLSPVKPLGAYLLAMDWRGQQATLNLKTLHGPMLLSGSGTLANGRLRFSGRAEAEEGQEERLANLLNLLGQRRREGDKNIIALELK</sequence>
<keyword evidence="12" id="KW-1185">Reference proteome</keyword>
<evidence type="ECO:0000256" key="1">
    <source>
        <dbReference type="ARBA" id="ARBA00004533"/>
    </source>
</evidence>
<evidence type="ECO:0000256" key="6">
    <source>
        <dbReference type="ARBA" id="ARBA00022519"/>
    </source>
</evidence>
<organism evidence="11 12">
    <name type="scientific">Noviherbaspirillum humi</name>
    <dbReference type="NCBI Taxonomy" id="1688639"/>
    <lineage>
        <taxon>Bacteria</taxon>
        <taxon>Pseudomonadati</taxon>
        <taxon>Pseudomonadota</taxon>
        <taxon>Betaproteobacteria</taxon>
        <taxon>Burkholderiales</taxon>
        <taxon>Oxalobacteraceae</taxon>
        <taxon>Noviherbaspirillum</taxon>
    </lineage>
</organism>
<dbReference type="GO" id="GO:0015627">
    <property type="term" value="C:type II protein secretion system complex"/>
    <property type="evidence" value="ECO:0007669"/>
    <property type="project" value="InterPro"/>
</dbReference>
<evidence type="ECO:0000256" key="9">
    <source>
        <dbReference type="ARBA" id="ARBA00023136"/>
    </source>
</evidence>